<keyword evidence="1" id="KW-0472">Membrane</keyword>
<feature type="domain" description="EamA" evidence="2">
    <location>
        <begin position="163"/>
        <end position="278"/>
    </location>
</feature>
<reference evidence="3 4" key="1">
    <citation type="journal article" date="2016" name="Nat. Commun.">
        <title>Thousands of microbial genomes shed light on interconnected biogeochemical processes in an aquifer system.</title>
        <authorList>
            <person name="Anantharaman K."/>
            <person name="Brown C.T."/>
            <person name="Hug L.A."/>
            <person name="Sharon I."/>
            <person name="Castelle C.J."/>
            <person name="Probst A.J."/>
            <person name="Thomas B.C."/>
            <person name="Singh A."/>
            <person name="Wilkins M.J."/>
            <person name="Karaoz U."/>
            <person name="Brodie E.L."/>
            <person name="Williams K.H."/>
            <person name="Hubbard S.S."/>
            <person name="Banfield J.F."/>
        </authorList>
    </citation>
    <scope>NUCLEOTIDE SEQUENCE [LARGE SCALE GENOMIC DNA]</scope>
</reference>
<dbReference type="STRING" id="1802129.A3J04_04390"/>
<gene>
    <name evidence="3" type="ORF">A3J04_04390</name>
</gene>
<feature type="transmembrane region" description="Helical" evidence="1">
    <location>
        <begin position="65"/>
        <end position="85"/>
    </location>
</feature>
<feature type="transmembrane region" description="Helical" evidence="1">
    <location>
        <begin position="34"/>
        <end position="53"/>
    </location>
</feature>
<dbReference type="SUPFAM" id="SSF103481">
    <property type="entry name" value="Multidrug resistance efflux transporter EmrE"/>
    <property type="match status" value="1"/>
</dbReference>
<name>A0A1G2H1E1_9BACT</name>
<feature type="transmembrane region" description="Helical" evidence="1">
    <location>
        <begin position="178"/>
        <end position="198"/>
    </location>
</feature>
<dbReference type="GO" id="GO:0016020">
    <property type="term" value="C:membrane"/>
    <property type="evidence" value="ECO:0007669"/>
    <property type="project" value="InterPro"/>
</dbReference>
<feature type="transmembrane region" description="Helical" evidence="1">
    <location>
        <begin position="210"/>
        <end position="229"/>
    </location>
</feature>
<feature type="transmembrane region" description="Helical" evidence="1">
    <location>
        <begin position="235"/>
        <end position="256"/>
    </location>
</feature>
<feature type="transmembrane region" description="Helical" evidence="1">
    <location>
        <begin position="265"/>
        <end position="283"/>
    </location>
</feature>
<proteinExistence type="predicted"/>
<keyword evidence="1" id="KW-1133">Transmembrane helix</keyword>
<evidence type="ECO:0000256" key="1">
    <source>
        <dbReference type="SAM" id="Phobius"/>
    </source>
</evidence>
<dbReference type="AlphaFoldDB" id="A0A1G2H1E1"/>
<comment type="caution">
    <text evidence="3">The sequence shown here is derived from an EMBL/GenBank/DDBJ whole genome shotgun (WGS) entry which is preliminary data.</text>
</comment>
<evidence type="ECO:0000259" key="2">
    <source>
        <dbReference type="Pfam" id="PF00892"/>
    </source>
</evidence>
<feature type="transmembrane region" description="Helical" evidence="1">
    <location>
        <begin position="121"/>
        <end position="139"/>
    </location>
</feature>
<evidence type="ECO:0000313" key="4">
    <source>
        <dbReference type="Proteomes" id="UP000177954"/>
    </source>
</evidence>
<feature type="transmembrane region" description="Helical" evidence="1">
    <location>
        <begin position="151"/>
        <end position="172"/>
    </location>
</feature>
<organism evidence="3 4">
    <name type="scientific">Candidatus Ryanbacteria bacterium RIFCSPLOWO2_02_FULL_47_14</name>
    <dbReference type="NCBI Taxonomy" id="1802129"/>
    <lineage>
        <taxon>Bacteria</taxon>
        <taxon>Candidatus Ryaniibacteriota</taxon>
    </lineage>
</organism>
<dbReference type="EMBL" id="MHNZ01000020">
    <property type="protein sequence ID" value="OGZ56306.1"/>
    <property type="molecule type" value="Genomic_DNA"/>
</dbReference>
<dbReference type="InterPro" id="IPR037185">
    <property type="entry name" value="EmrE-like"/>
</dbReference>
<sequence>MNAFFPLLAAVFQAGSLTLDKFVLSGHRVAHKTYIGVSFPLIFLIALVLFLLFRPPLNSELFSGYSGSLIVASAFLAVASNLIYYRALEGDQLSEIESLDILQTLPIIFISSIIFTDERKVVVVIPAIIASLAIIWSHWEHHHITIRRYTKLFFLRVLCVAPLSAVILKILLATWNPLSLELVRSGIVALLLSPLFFAHAHEVKDSAMRYIVLTNILTTIAWILLYFGYRELGVVHTVLILSIQPLLVWGASILFLREKFKLRKFIAFVVVLISIAVALVLGGA</sequence>
<evidence type="ECO:0000313" key="3">
    <source>
        <dbReference type="EMBL" id="OGZ56306.1"/>
    </source>
</evidence>
<keyword evidence="1" id="KW-0812">Transmembrane</keyword>
<dbReference type="InterPro" id="IPR000620">
    <property type="entry name" value="EamA_dom"/>
</dbReference>
<dbReference type="Proteomes" id="UP000177954">
    <property type="component" value="Unassembled WGS sequence"/>
</dbReference>
<accession>A0A1G2H1E1</accession>
<protein>
    <recommendedName>
        <fullName evidence="2">EamA domain-containing protein</fullName>
    </recommendedName>
</protein>
<dbReference type="Pfam" id="PF00892">
    <property type="entry name" value="EamA"/>
    <property type="match status" value="1"/>
</dbReference>